<feature type="non-terminal residue" evidence="2">
    <location>
        <position position="494"/>
    </location>
</feature>
<reference evidence="2 3" key="1">
    <citation type="submission" date="2016-10" db="EMBL/GenBank/DDBJ databases">
        <authorList>
            <person name="de Groot N.N."/>
        </authorList>
    </citation>
    <scope>NUCLEOTIDE SEQUENCE [LARGE SCALE GENOMIC DNA]</scope>
    <source>
        <strain evidence="2 3">DSM 20475</strain>
    </source>
</reference>
<feature type="signal peptide" evidence="1">
    <location>
        <begin position="1"/>
        <end position="25"/>
    </location>
</feature>
<accession>A0A1G6WRE7</accession>
<name>A0A1G6WRE7_PEPNI</name>
<gene>
    <name evidence="2" type="ORF">SAMN04489866_105117</name>
</gene>
<dbReference type="STRING" id="2741.SAMN04489866_105117"/>
<keyword evidence="1" id="KW-0732">Signal</keyword>
<dbReference type="AlphaFoldDB" id="A0A1G6WRE7"/>
<dbReference type="Proteomes" id="UP000198995">
    <property type="component" value="Unassembled WGS sequence"/>
</dbReference>
<proteinExistence type="predicted"/>
<feature type="chain" id="PRO_5011763839" description="Bacterial repeat domain-containing protein" evidence="1">
    <location>
        <begin position="26"/>
        <end position="494"/>
    </location>
</feature>
<evidence type="ECO:0008006" key="4">
    <source>
        <dbReference type="Google" id="ProtNLM"/>
    </source>
</evidence>
<dbReference type="OrthoDB" id="9776008at2"/>
<dbReference type="EMBL" id="FNAF01000005">
    <property type="protein sequence ID" value="SDD68354.1"/>
    <property type="molecule type" value="Genomic_DNA"/>
</dbReference>
<evidence type="ECO:0000256" key="1">
    <source>
        <dbReference type="SAM" id="SignalP"/>
    </source>
</evidence>
<evidence type="ECO:0000313" key="3">
    <source>
        <dbReference type="Proteomes" id="UP000198995"/>
    </source>
</evidence>
<sequence>MRNSFWGYLAAFVVFLVLLPGTLFAASDTSASENTIENGMRYVALPFVDAPEEEMDFASPFRGMMLMSRAAISPDISDQQMVATVKLTLAATRAKEFALTDKDIFDTDKGVTIQLLRVDGPQKFTPVQEKVIHSLDEFQFDPVPRFKPGATNPHQASSRIQYLIGLPEAFDLAPAVAIIQKPPMWDPKQYLQVTYEVILRQIINSEVWVKWVDDETVDSRREAFAPLELKVKLMNWNDQEGPIAEFLPQYETEEVGYGREDWFLPVEKGYLDRRSGLDMLYGLDISSHFLSDDGANNGMIAFYVSTKPVEGYGSKDEPGIYDEDHPLLPPQNGLEYMVDLKGDIKNGYTATFRQLKELKFDSGEWGQLKEDQKVQKIGKGLKVELPVPSNVPEGYKFLGWKVQGHEEGQPLTGDYTVDQSQAFEAVYLPPILDVTSDPGKATPEGYIRVTFKAGEGVEIENKIYDVKAGSVLDKDHFPKITVKDGYKNPGWNPA</sequence>
<protein>
    <recommendedName>
        <fullName evidence="4">Bacterial repeat domain-containing protein</fullName>
    </recommendedName>
</protein>
<evidence type="ECO:0000313" key="2">
    <source>
        <dbReference type="EMBL" id="SDD68354.1"/>
    </source>
</evidence>
<organism evidence="2 3">
    <name type="scientific">Peptococcus niger</name>
    <dbReference type="NCBI Taxonomy" id="2741"/>
    <lineage>
        <taxon>Bacteria</taxon>
        <taxon>Bacillati</taxon>
        <taxon>Bacillota</taxon>
        <taxon>Clostridia</taxon>
        <taxon>Eubacteriales</taxon>
        <taxon>Peptococcaceae</taxon>
        <taxon>Peptococcus</taxon>
    </lineage>
</organism>
<keyword evidence="3" id="KW-1185">Reference proteome</keyword>
<dbReference type="RefSeq" id="WP_144019668.1">
    <property type="nucleotide sequence ID" value="NZ_FNAF01000005.1"/>
</dbReference>